<comment type="similarity">
    <text evidence="1">Belongs to the HicA mRNA interferase family.</text>
</comment>
<evidence type="ECO:0000313" key="8">
    <source>
        <dbReference type="EMBL" id="REG88273.1"/>
    </source>
</evidence>
<dbReference type="GO" id="GO:0004519">
    <property type="term" value="F:endonuclease activity"/>
    <property type="evidence" value="ECO:0007669"/>
    <property type="project" value="UniProtKB-KW"/>
</dbReference>
<evidence type="ECO:0000256" key="5">
    <source>
        <dbReference type="ARBA" id="ARBA00022801"/>
    </source>
</evidence>
<evidence type="ECO:0000256" key="1">
    <source>
        <dbReference type="ARBA" id="ARBA00006620"/>
    </source>
</evidence>
<dbReference type="EMBL" id="QUNF01000010">
    <property type="protein sequence ID" value="REG88273.1"/>
    <property type="molecule type" value="Genomic_DNA"/>
</dbReference>
<keyword evidence="6" id="KW-0694">RNA-binding</keyword>
<proteinExistence type="inferred from homology"/>
<dbReference type="OrthoDB" id="9798547at2"/>
<dbReference type="SUPFAM" id="SSF54786">
    <property type="entry name" value="YcfA/nrd intein domain"/>
    <property type="match status" value="1"/>
</dbReference>
<dbReference type="Pfam" id="PF07927">
    <property type="entry name" value="HicA_toxin"/>
    <property type="match status" value="1"/>
</dbReference>
<evidence type="ECO:0000256" key="2">
    <source>
        <dbReference type="ARBA" id="ARBA00022649"/>
    </source>
</evidence>
<organism evidence="8 9">
    <name type="scientific">Algoriphagus antarcticus</name>
    <dbReference type="NCBI Taxonomy" id="238540"/>
    <lineage>
        <taxon>Bacteria</taxon>
        <taxon>Pseudomonadati</taxon>
        <taxon>Bacteroidota</taxon>
        <taxon>Cytophagia</taxon>
        <taxon>Cytophagales</taxon>
        <taxon>Cyclobacteriaceae</taxon>
        <taxon>Algoriphagus</taxon>
    </lineage>
</organism>
<keyword evidence="3" id="KW-0540">Nuclease</keyword>
<protein>
    <submittedName>
        <fullName evidence="8">Putative RNA binding protein YcfA (HicA-like mRNA interferase family)</fullName>
    </submittedName>
</protein>
<sequence length="61" mass="7068">MKYSELERKLKKQGCYLVYDGKKHPVWYSPITGKEFQLSHHKGEEVKKGTLKSIMKDAGVN</sequence>
<evidence type="ECO:0000256" key="3">
    <source>
        <dbReference type="ARBA" id="ARBA00022722"/>
    </source>
</evidence>
<evidence type="ECO:0000256" key="4">
    <source>
        <dbReference type="ARBA" id="ARBA00022759"/>
    </source>
</evidence>
<dbReference type="Proteomes" id="UP000256405">
    <property type="component" value="Unassembled WGS sequence"/>
</dbReference>
<dbReference type="InterPro" id="IPR038570">
    <property type="entry name" value="HicA_sf"/>
</dbReference>
<dbReference type="GO" id="GO:0003729">
    <property type="term" value="F:mRNA binding"/>
    <property type="evidence" value="ECO:0007669"/>
    <property type="project" value="InterPro"/>
</dbReference>
<keyword evidence="4" id="KW-0255">Endonuclease</keyword>
<evidence type="ECO:0000256" key="6">
    <source>
        <dbReference type="ARBA" id="ARBA00022884"/>
    </source>
</evidence>
<keyword evidence="7" id="KW-0346">Stress response</keyword>
<evidence type="ECO:0000256" key="7">
    <source>
        <dbReference type="ARBA" id="ARBA00023016"/>
    </source>
</evidence>
<dbReference type="RefSeq" id="WP_086542366.1">
    <property type="nucleotide sequence ID" value="NZ_MSSW01000045.1"/>
</dbReference>
<dbReference type="InterPro" id="IPR012933">
    <property type="entry name" value="HicA_mRNA_interferase"/>
</dbReference>
<evidence type="ECO:0000313" key="9">
    <source>
        <dbReference type="Proteomes" id="UP000256405"/>
    </source>
</evidence>
<comment type="caution">
    <text evidence="8">The sequence shown here is derived from an EMBL/GenBank/DDBJ whole genome shotgun (WGS) entry which is preliminary data.</text>
</comment>
<keyword evidence="9" id="KW-1185">Reference proteome</keyword>
<dbReference type="AlphaFoldDB" id="A0A3E0DWB3"/>
<accession>A0A3E0DWB3</accession>
<name>A0A3E0DWB3_9BACT</name>
<keyword evidence="5" id="KW-0378">Hydrolase</keyword>
<dbReference type="Gene3D" id="3.30.920.30">
    <property type="entry name" value="Hypothetical protein"/>
    <property type="match status" value="1"/>
</dbReference>
<dbReference type="GO" id="GO:0016787">
    <property type="term" value="F:hydrolase activity"/>
    <property type="evidence" value="ECO:0007669"/>
    <property type="project" value="UniProtKB-KW"/>
</dbReference>
<keyword evidence="2" id="KW-1277">Toxin-antitoxin system</keyword>
<gene>
    <name evidence="8" type="ORF">C8N25_11051</name>
</gene>
<reference evidence="8 9" key="1">
    <citation type="submission" date="2018-08" db="EMBL/GenBank/DDBJ databases">
        <title>Genomic Encyclopedia of Archaeal and Bacterial Type Strains, Phase II (KMG-II): from individual species to whole genera.</title>
        <authorList>
            <person name="Goeker M."/>
        </authorList>
    </citation>
    <scope>NUCLEOTIDE SEQUENCE [LARGE SCALE GENOMIC DNA]</scope>
    <source>
        <strain evidence="8 9">DSM 15986</strain>
    </source>
</reference>